<accession>A0AAN9AP61</accession>
<reference evidence="2 3" key="1">
    <citation type="submission" date="2024-02" db="EMBL/GenBank/DDBJ databases">
        <title>Chromosome-scale genome assembly of the rough periwinkle Littorina saxatilis.</title>
        <authorList>
            <person name="De Jode A."/>
            <person name="Faria R."/>
            <person name="Formenti G."/>
            <person name="Sims Y."/>
            <person name="Smith T.P."/>
            <person name="Tracey A."/>
            <person name="Wood J.M.D."/>
            <person name="Zagrodzka Z.B."/>
            <person name="Johannesson K."/>
            <person name="Butlin R.K."/>
            <person name="Leder E.H."/>
        </authorList>
    </citation>
    <scope>NUCLEOTIDE SEQUENCE [LARGE SCALE GENOMIC DNA]</scope>
    <source>
        <strain evidence="2">Snail1</strain>
        <tissue evidence="2">Muscle</tissue>
    </source>
</reference>
<evidence type="ECO:0000256" key="1">
    <source>
        <dbReference type="SAM" id="SignalP"/>
    </source>
</evidence>
<gene>
    <name evidence="2" type="ORF">V1264_010370</name>
</gene>
<dbReference type="Gene3D" id="2.120.10.30">
    <property type="entry name" value="TolB, C-terminal domain"/>
    <property type="match status" value="1"/>
</dbReference>
<keyword evidence="3" id="KW-1185">Reference proteome</keyword>
<dbReference type="SUPFAM" id="SSF63825">
    <property type="entry name" value="YWTD domain"/>
    <property type="match status" value="1"/>
</dbReference>
<dbReference type="AlphaFoldDB" id="A0AAN9AP61"/>
<protein>
    <submittedName>
        <fullName evidence="2">Uncharacterized protein</fullName>
    </submittedName>
</protein>
<feature type="signal peptide" evidence="1">
    <location>
        <begin position="1"/>
        <end position="21"/>
    </location>
</feature>
<organism evidence="2 3">
    <name type="scientific">Littorina saxatilis</name>
    <dbReference type="NCBI Taxonomy" id="31220"/>
    <lineage>
        <taxon>Eukaryota</taxon>
        <taxon>Metazoa</taxon>
        <taxon>Spiralia</taxon>
        <taxon>Lophotrochozoa</taxon>
        <taxon>Mollusca</taxon>
        <taxon>Gastropoda</taxon>
        <taxon>Caenogastropoda</taxon>
        <taxon>Littorinimorpha</taxon>
        <taxon>Littorinoidea</taxon>
        <taxon>Littorinidae</taxon>
        <taxon>Littorina</taxon>
    </lineage>
</organism>
<feature type="chain" id="PRO_5042976031" evidence="1">
    <location>
        <begin position="22"/>
        <end position="147"/>
    </location>
</feature>
<dbReference type="InterPro" id="IPR011042">
    <property type="entry name" value="6-blade_b-propeller_TolB-like"/>
</dbReference>
<proteinExistence type="predicted"/>
<keyword evidence="1" id="KW-0732">Signal</keyword>
<evidence type="ECO:0000313" key="3">
    <source>
        <dbReference type="Proteomes" id="UP001374579"/>
    </source>
</evidence>
<evidence type="ECO:0000313" key="2">
    <source>
        <dbReference type="EMBL" id="KAK7090598.1"/>
    </source>
</evidence>
<name>A0AAN9AP61_9CAEN</name>
<dbReference type="EMBL" id="JBAMIC010000024">
    <property type="protein sequence ID" value="KAK7090598.1"/>
    <property type="molecule type" value="Genomic_DNA"/>
</dbReference>
<sequence>MGVCLACVLFSSFILNQLSQGQGFEDNTTLIVNQTSILTYFSGTREWLAADELPQFSRSDFQFHELESVAVHFAWKYLLFSDRARKTIFVYPATIGGGVYAHVGTSPSVGHVTVDWLSNNVYWADTGLGWIGLQPLRVWPLKLKSIY</sequence>
<dbReference type="Proteomes" id="UP001374579">
    <property type="component" value="Unassembled WGS sequence"/>
</dbReference>
<comment type="caution">
    <text evidence="2">The sequence shown here is derived from an EMBL/GenBank/DDBJ whole genome shotgun (WGS) entry which is preliminary data.</text>
</comment>